<dbReference type="GO" id="GO:0016020">
    <property type="term" value="C:membrane"/>
    <property type="evidence" value="ECO:0007669"/>
    <property type="project" value="TreeGrafter"/>
</dbReference>
<keyword evidence="4" id="KW-1185">Reference proteome</keyword>
<dbReference type="PANTHER" id="PTHR43798">
    <property type="entry name" value="MONOACYLGLYCEROL LIPASE"/>
    <property type="match status" value="1"/>
</dbReference>
<protein>
    <submittedName>
        <fullName evidence="3">Pimeloyl-ACP methyl ester carboxylesterase</fullName>
    </submittedName>
</protein>
<dbReference type="PRINTS" id="PR00111">
    <property type="entry name" value="ABHYDROLASE"/>
</dbReference>
<evidence type="ECO:0000259" key="2">
    <source>
        <dbReference type="Pfam" id="PF00561"/>
    </source>
</evidence>
<dbReference type="InterPro" id="IPR050266">
    <property type="entry name" value="AB_hydrolase_sf"/>
</dbReference>
<evidence type="ECO:0000313" key="3">
    <source>
        <dbReference type="EMBL" id="MBB4944767.1"/>
    </source>
</evidence>
<evidence type="ECO:0000313" key="4">
    <source>
        <dbReference type="Proteomes" id="UP000573327"/>
    </source>
</evidence>
<accession>A0A7W7S759</accession>
<dbReference type="RefSeq" id="WP_184910947.1">
    <property type="nucleotide sequence ID" value="NZ_JACHJR010000001.1"/>
</dbReference>
<dbReference type="GO" id="GO:0016787">
    <property type="term" value="F:hydrolase activity"/>
    <property type="evidence" value="ECO:0007669"/>
    <property type="project" value="UniProtKB-KW"/>
</dbReference>
<dbReference type="Proteomes" id="UP000573327">
    <property type="component" value="Unassembled WGS sequence"/>
</dbReference>
<dbReference type="PANTHER" id="PTHR43798:SF31">
    <property type="entry name" value="AB HYDROLASE SUPERFAMILY PROTEIN YCLE"/>
    <property type="match status" value="1"/>
</dbReference>
<name>A0A7W7S759_9ACTN</name>
<dbReference type="InterPro" id="IPR029058">
    <property type="entry name" value="AB_hydrolase_fold"/>
</dbReference>
<comment type="caution">
    <text evidence="3">The sequence shown here is derived from an EMBL/GenBank/DDBJ whole genome shotgun (WGS) entry which is preliminary data.</text>
</comment>
<organism evidence="3 4">
    <name type="scientific">Kitasatospora gansuensis</name>
    <dbReference type="NCBI Taxonomy" id="258050"/>
    <lineage>
        <taxon>Bacteria</taxon>
        <taxon>Bacillati</taxon>
        <taxon>Actinomycetota</taxon>
        <taxon>Actinomycetes</taxon>
        <taxon>Kitasatosporales</taxon>
        <taxon>Streptomycetaceae</taxon>
        <taxon>Kitasatospora</taxon>
    </lineage>
</organism>
<keyword evidence="1" id="KW-0378">Hydrolase</keyword>
<gene>
    <name evidence="3" type="ORF">F4556_000302</name>
</gene>
<dbReference type="EMBL" id="JACHJR010000001">
    <property type="protein sequence ID" value="MBB4944767.1"/>
    <property type="molecule type" value="Genomic_DNA"/>
</dbReference>
<dbReference type="InterPro" id="IPR000073">
    <property type="entry name" value="AB_hydrolase_1"/>
</dbReference>
<dbReference type="SUPFAM" id="SSF53474">
    <property type="entry name" value="alpha/beta-Hydrolases"/>
    <property type="match status" value="1"/>
</dbReference>
<dbReference type="Pfam" id="PF00561">
    <property type="entry name" value="Abhydrolase_1"/>
    <property type="match status" value="1"/>
</dbReference>
<dbReference type="AlphaFoldDB" id="A0A7W7S759"/>
<proteinExistence type="predicted"/>
<feature type="domain" description="AB hydrolase-1" evidence="2">
    <location>
        <begin position="21"/>
        <end position="248"/>
    </location>
</feature>
<dbReference type="Gene3D" id="3.40.50.1820">
    <property type="entry name" value="alpha/beta hydrolase"/>
    <property type="match status" value="1"/>
</dbReference>
<sequence length="262" mass="28263">MITLADDLGHLSYTVTGEGSPVLLVHAGVTDHQLWDPVVPALAERHTVIRYDLRGFGESAPPSGPYRDTDDLRRLLDHLGHRRVDLVGTSWGGRIALGFADAHPDRVRSLTMLAAMWPGYDWSAEMHAYDEAETAALAAGDLEAAVSVNLDMWLRGPSRTWAEVGPDLAERLRGPVRASLVHQDTRGEHSEGVEPVDLAGVTVPTLVGIGLLDVADFQDISRRYAAGIPGARLVEFPTAAHLIPLDAPAELLAALRPFLDGV</sequence>
<reference evidence="3 4" key="1">
    <citation type="submission" date="2020-08" db="EMBL/GenBank/DDBJ databases">
        <title>Sequencing the genomes of 1000 actinobacteria strains.</title>
        <authorList>
            <person name="Klenk H.-P."/>
        </authorList>
    </citation>
    <scope>NUCLEOTIDE SEQUENCE [LARGE SCALE GENOMIC DNA]</scope>
    <source>
        <strain evidence="3 4">DSM 44786</strain>
    </source>
</reference>
<evidence type="ECO:0000256" key="1">
    <source>
        <dbReference type="ARBA" id="ARBA00022801"/>
    </source>
</evidence>